<evidence type="ECO:0000313" key="12">
    <source>
        <dbReference type="EMBL" id="GMT00641.1"/>
    </source>
</evidence>
<keyword evidence="2 8" id="KW-0812">Transmembrane</keyword>
<dbReference type="Gene3D" id="1.20.1070.10">
    <property type="entry name" value="Rhodopsin 7-helix transmembrane proteins"/>
    <property type="match status" value="1"/>
</dbReference>
<evidence type="ECO:0000259" key="11">
    <source>
        <dbReference type="PROSITE" id="PS50262"/>
    </source>
</evidence>
<comment type="similarity">
    <text evidence="8">Belongs to the G-protein coupled receptor 1 family.</text>
</comment>
<comment type="caution">
    <text evidence="12">The sequence shown here is derived from an EMBL/GenBank/DDBJ whole genome shotgun (WGS) entry which is preliminary data.</text>
</comment>
<accession>A0AAV5U1A6</accession>
<evidence type="ECO:0000256" key="4">
    <source>
        <dbReference type="ARBA" id="ARBA00023040"/>
    </source>
</evidence>
<feature type="domain" description="G-protein coupled receptors family 1 profile" evidence="11">
    <location>
        <begin position="1"/>
        <end position="100"/>
    </location>
</feature>
<gene>
    <name evidence="12" type="ORF">PENTCL1PPCAC_22815</name>
</gene>
<feature type="transmembrane region" description="Helical" evidence="10">
    <location>
        <begin position="36"/>
        <end position="64"/>
    </location>
</feature>
<evidence type="ECO:0000256" key="2">
    <source>
        <dbReference type="ARBA" id="ARBA00022692"/>
    </source>
</evidence>
<feature type="transmembrane region" description="Helical" evidence="10">
    <location>
        <begin position="7"/>
        <end position="30"/>
    </location>
</feature>
<name>A0AAV5U1A6_9BILA</name>
<dbReference type="PANTHER" id="PTHR45695">
    <property type="entry name" value="LEUCOKININ RECEPTOR-RELATED"/>
    <property type="match status" value="1"/>
</dbReference>
<feature type="transmembrane region" description="Helical" evidence="10">
    <location>
        <begin position="85"/>
        <end position="105"/>
    </location>
</feature>
<evidence type="ECO:0000256" key="7">
    <source>
        <dbReference type="ARBA" id="ARBA00023224"/>
    </source>
</evidence>
<keyword evidence="13" id="KW-1185">Reference proteome</keyword>
<keyword evidence="3 10" id="KW-1133">Transmembrane helix</keyword>
<evidence type="ECO:0000256" key="3">
    <source>
        <dbReference type="ARBA" id="ARBA00022989"/>
    </source>
</evidence>
<evidence type="ECO:0000256" key="5">
    <source>
        <dbReference type="ARBA" id="ARBA00023136"/>
    </source>
</evidence>
<keyword evidence="6 8" id="KW-0675">Receptor</keyword>
<dbReference type="PROSITE" id="PS00237">
    <property type="entry name" value="G_PROTEIN_RECEP_F1_1"/>
    <property type="match status" value="1"/>
</dbReference>
<dbReference type="GO" id="GO:0005886">
    <property type="term" value="C:plasma membrane"/>
    <property type="evidence" value="ECO:0007669"/>
    <property type="project" value="TreeGrafter"/>
</dbReference>
<reference evidence="12" key="1">
    <citation type="submission" date="2023-10" db="EMBL/GenBank/DDBJ databases">
        <title>Genome assembly of Pristionchus species.</title>
        <authorList>
            <person name="Yoshida K."/>
            <person name="Sommer R.J."/>
        </authorList>
    </citation>
    <scope>NUCLEOTIDE SEQUENCE</scope>
    <source>
        <strain evidence="12">RS0144</strain>
    </source>
</reference>
<dbReference type="InterPro" id="IPR000276">
    <property type="entry name" value="GPCR_Rhodpsn"/>
</dbReference>
<dbReference type="PROSITE" id="PS50262">
    <property type="entry name" value="G_PROTEIN_RECEP_F1_2"/>
    <property type="match status" value="1"/>
</dbReference>
<dbReference type="EMBL" id="BTSX01000005">
    <property type="protein sequence ID" value="GMT00641.1"/>
    <property type="molecule type" value="Genomic_DNA"/>
</dbReference>
<dbReference type="AlphaFoldDB" id="A0AAV5U1A6"/>
<dbReference type="PRINTS" id="PR00237">
    <property type="entry name" value="GPCRRHODOPSN"/>
</dbReference>
<feature type="region of interest" description="Disordered" evidence="9">
    <location>
        <begin position="166"/>
        <end position="187"/>
    </location>
</feature>
<evidence type="ECO:0000256" key="6">
    <source>
        <dbReference type="ARBA" id="ARBA00023170"/>
    </source>
</evidence>
<dbReference type="GO" id="GO:0004930">
    <property type="term" value="F:G protein-coupled receptor activity"/>
    <property type="evidence" value="ECO:0007669"/>
    <property type="project" value="UniProtKB-KW"/>
</dbReference>
<comment type="subcellular location">
    <subcellularLocation>
        <location evidence="1">Membrane</location>
        <topology evidence="1">Multi-pass membrane protein</topology>
    </subcellularLocation>
</comment>
<keyword evidence="7 8" id="KW-0807">Transducer</keyword>
<keyword evidence="4 8" id="KW-0297">G-protein coupled receptor</keyword>
<proteinExistence type="inferred from homology"/>
<evidence type="ECO:0000256" key="9">
    <source>
        <dbReference type="SAM" id="MobiDB-lite"/>
    </source>
</evidence>
<evidence type="ECO:0000256" key="1">
    <source>
        <dbReference type="ARBA" id="ARBA00004141"/>
    </source>
</evidence>
<feature type="non-terminal residue" evidence="12">
    <location>
        <position position="1"/>
    </location>
</feature>
<dbReference type="PANTHER" id="PTHR45695:SF15">
    <property type="entry name" value="OPSIN RH2"/>
    <property type="match status" value="1"/>
</dbReference>
<evidence type="ECO:0000256" key="10">
    <source>
        <dbReference type="SAM" id="Phobius"/>
    </source>
</evidence>
<sequence length="210" mass="23716">QRTSMNVLLMNLAVADLIILLICLPTTVLTDVTKTFWFGLIPCKGIVFVQNTGVYVSVLTLTYISYERWKAVTDPLDISVANKRIVIPVIWVFAMILSTPEPFTLQIEPATFDKPNFTTTWGTQCRVSWSMEVEKTISTHPNSRILHPSSHHHFLSMLQYHNHSQSWPFSDRPSSDRISQEGRSNAGSGCICVRSLISTSPCSQYNHCLQ</sequence>
<dbReference type="Proteomes" id="UP001432027">
    <property type="component" value="Unassembled WGS sequence"/>
</dbReference>
<dbReference type="SUPFAM" id="SSF81321">
    <property type="entry name" value="Family A G protein-coupled receptor-like"/>
    <property type="match status" value="1"/>
</dbReference>
<dbReference type="Pfam" id="PF00001">
    <property type="entry name" value="7tm_1"/>
    <property type="match status" value="1"/>
</dbReference>
<protein>
    <recommendedName>
        <fullName evidence="11">G-protein coupled receptors family 1 profile domain-containing protein</fullName>
    </recommendedName>
</protein>
<keyword evidence="5 10" id="KW-0472">Membrane</keyword>
<evidence type="ECO:0000256" key="8">
    <source>
        <dbReference type="RuleBase" id="RU000688"/>
    </source>
</evidence>
<dbReference type="InterPro" id="IPR017452">
    <property type="entry name" value="GPCR_Rhodpsn_7TM"/>
</dbReference>
<evidence type="ECO:0000313" key="13">
    <source>
        <dbReference type="Proteomes" id="UP001432027"/>
    </source>
</evidence>
<organism evidence="12 13">
    <name type="scientific">Pristionchus entomophagus</name>
    <dbReference type="NCBI Taxonomy" id="358040"/>
    <lineage>
        <taxon>Eukaryota</taxon>
        <taxon>Metazoa</taxon>
        <taxon>Ecdysozoa</taxon>
        <taxon>Nematoda</taxon>
        <taxon>Chromadorea</taxon>
        <taxon>Rhabditida</taxon>
        <taxon>Rhabditina</taxon>
        <taxon>Diplogasteromorpha</taxon>
        <taxon>Diplogasteroidea</taxon>
        <taxon>Neodiplogasteridae</taxon>
        <taxon>Pristionchus</taxon>
    </lineage>
</organism>